<dbReference type="InterPro" id="IPR050715">
    <property type="entry name" value="LRR-SigEffector_domain"/>
</dbReference>
<gene>
    <name evidence="2" type="ORF">CHLNCDRAFT_140462</name>
</gene>
<dbReference type="RefSeq" id="XP_005850855.1">
    <property type="nucleotide sequence ID" value="XM_005850793.1"/>
</dbReference>
<name>E1Z5F7_CHLVA</name>
<reference evidence="2 3" key="1">
    <citation type="journal article" date="2010" name="Plant Cell">
        <title>The Chlorella variabilis NC64A genome reveals adaptation to photosymbiosis, coevolution with viruses, and cryptic sex.</title>
        <authorList>
            <person name="Blanc G."/>
            <person name="Duncan G."/>
            <person name="Agarkova I."/>
            <person name="Borodovsky M."/>
            <person name="Gurnon J."/>
            <person name="Kuo A."/>
            <person name="Lindquist E."/>
            <person name="Lucas S."/>
            <person name="Pangilinan J."/>
            <person name="Polle J."/>
            <person name="Salamov A."/>
            <person name="Terry A."/>
            <person name="Yamada T."/>
            <person name="Dunigan D.D."/>
            <person name="Grigoriev I.V."/>
            <person name="Claverie J.M."/>
            <person name="Van Etten J.L."/>
        </authorList>
    </citation>
    <scope>NUCLEOTIDE SEQUENCE [LARGE SCALE GENOMIC DNA]</scope>
    <source>
        <strain evidence="2 3">NC64A</strain>
    </source>
</reference>
<dbReference type="GeneID" id="17358147"/>
<dbReference type="KEGG" id="cvr:CHLNCDRAFT_140462"/>
<dbReference type="SUPFAM" id="SSF52047">
    <property type="entry name" value="RNI-like"/>
    <property type="match status" value="1"/>
</dbReference>
<dbReference type="PANTHER" id="PTHR45752:SF187">
    <property type="entry name" value="LEUCINE-RICH REPEAT AND IQ DOMAIN-CONTAINING PROTEIN 4"/>
    <property type="match status" value="1"/>
</dbReference>
<comment type="subcellular location">
    <subcellularLocation>
        <location evidence="1">Cytoplasm</location>
        <location evidence="1">Cytoskeleton</location>
        <location evidence="1">Cilium axoneme</location>
    </subcellularLocation>
</comment>
<dbReference type="Gene3D" id="3.80.10.10">
    <property type="entry name" value="Ribonuclease Inhibitor"/>
    <property type="match status" value="1"/>
</dbReference>
<evidence type="ECO:0000313" key="3">
    <source>
        <dbReference type="Proteomes" id="UP000008141"/>
    </source>
</evidence>
<dbReference type="AlphaFoldDB" id="E1Z5F7"/>
<dbReference type="Proteomes" id="UP000008141">
    <property type="component" value="Unassembled WGS sequence"/>
</dbReference>
<dbReference type="EMBL" id="GL433837">
    <property type="protein sequence ID" value="EFN58753.1"/>
    <property type="molecule type" value="Genomic_DNA"/>
</dbReference>
<keyword evidence="3" id="KW-1185">Reference proteome</keyword>
<accession>E1Z5F7</accession>
<dbReference type="PANTHER" id="PTHR45752">
    <property type="entry name" value="LEUCINE-RICH REPEAT-CONTAINING"/>
    <property type="match status" value="1"/>
</dbReference>
<dbReference type="InParanoid" id="E1Z5F7"/>
<sequence>MPTPGTTTIDALPDALLGRVMALARDDTGDDMRLTCKRWNRAFNAEPAMWRGLHICVAKMLKLRMQPERHEWLAAQRLLRHVGGMVVELSLEYDSQDPADPASLADVMQLCRQLSQLAVLDVAWRQQPLPEVVAQLLPCLTALTQLQLTSMGLPVYAADALSRLVQLCNLSCHADGGTVEDSLPSPIIEAMAHLTALSSLGLRCTLLPAAIGGALRQMQLCSLHLAADGIHRDFFDDHALAHLTRLTTLQLLCATLPPATAGILSQLRLSSLDLAANSLADVFGSILLVSSLTLLEMTSWQQRLPPDISRLTRLRGLRELHLFEGEPLPDADVNLIDALVSPCTPLEELELRGSKIDWQDSTRLSGLLALEIDGKSSITMADMELSALQVVEASGGAHHHGTQLISLSDSKLPALQKLVVHSYSQVRFAHVEVPALCAIQLYACARIEVMGVELPALRMLHLRNSWSSMQQLLQHVAQQAPQLSDLEIVSFGRKLAADPEMSLAWLAGMRCLSKLTVKVAVPVELPSGPYLSGLKEHLGAAGFTRLPPALTAATHLHSLGFSDTASSMRITRDDVNSILAHMGQLRQLRCTNVETWGALMKPPVLLHLFSSMPQLIVPEDWD</sequence>
<dbReference type="GO" id="GO:0005930">
    <property type="term" value="C:axoneme"/>
    <property type="evidence" value="ECO:0007669"/>
    <property type="project" value="UniProtKB-SubCell"/>
</dbReference>
<proteinExistence type="predicted"/>
<evidence type="ECO:0000313" key="2">
    <source>
        <dbReference type="EMBL" id="EFN58753.1"/>
    </source>
</evidence>
<protein>
    <recommendedName>
        <fullName evidence="4">F-box domain-containing protein</fullName>
    </recommendedName>
</protein>
<dbReference type="InterPro" id="IPR032675">
    <property type="entry name" value="LRR_dom_sf"/>
</dbReference>
<organism evidence="3">
    <name type="scientific">Chlorella variabilis</name>
    <name type="common">Green alga</name>
    <dbReference type="NCBI Taxonomy" id="554065"/>
    <lineage>
        <taxon>Eukaryota</taxon>
        <taxon>Viridiplantae</taxon>
        <taxon>Chlorophyta</taxon>
        <taxon>core chlorophytes</taxon>
        <taxon>Trebouxiophyceae</taxon>
        <taxon>Chlorellales</taxon>
        <taxon>Chlorellaceae</taxon>
        <taxon>Chlorella clade</taxon>
        <taxon>Chlorella</taxon>
    </lineage>
</organism>
<evidence type="ECO:0000256" key="1">
    <source>
        <dbReference type="ARBA" id="ARBA00004430"/>
    </source>
</evidence>
<evidence type="ECO:0008006" key="4">
    <source>
        <dbReference type="Google" id="ProtNLM"/>
    </source>
</evidence>